<proteinExistence type="inferred from homology"/>
<comment type="caution">
    <text evidence="6">The sequence shown here is derived from an EMBL/GenBank/DDBJ whole genome shotgun (WGS) entry which is preliminary data.</text>
</comment>
<dbReference type="PROSITE" id="PS51257">
    <property type="entry name" value="PROKAR_LIPOPROTEIN"/>
    <property type="match status" value="1"/>
</dbReference>
<sequence>MMKQQQQVAVAMAVLALVLVLAGAGGASAASCNVAQLAPCGPALSSGAAPSSSCCSSLKAQRSCFCQYAKNPAYGRYINSPNAKKIIASCGVTVPRC</sequence>
<keyword evidence="7" id="KW-1185">Reference proteome</keyword>
<dbReference type="PANTHER" id="PTHR33214:SF34">
    <property type="entry name" value="NON-SPECIFIC LIPID-TRANSFER PROTEIN 2"/>
    <property type="match status" value="1"/>
</dbReference>
<dbReference type="EMBL" id="LWDX02063201">
    <property type="protein sequence ID" value="OEL16370.1"/>
    <property type="molecule type" value="Genomic_DNA"/>
</dbReference>
<feature type="signal peptide" evidence="4">
    <location>
        <begin position="1"/>
        <end position="29"/>
    </location>
</feature>
<evidence type="ECO:0000256" key="2">
    <source>
        <dbReference type="ARBA" id="ARBA00022448"/>
    </source>
</evidence>
<keyword evidence="4" id="KW-0732">Signal</keyword>
<evidence type="ECO:0000259" key="5">
    <source>
        <dbReference type="SMART" id="SM00499"/>
    </source>
</evidence>
<evidence type="ECO:0000313" key="7">
    <source>
        <dbReference type="Proteomes" id="UP000095767"/>
    </source>
</evidence>
<dbReference type="SMART" id="SM00499">
    <property type="entry name" value="AAI"/>
    <property type="match status" value="1"/>
</dbReference>
<dbReference type="GO" id="GO:0006869">
    <property type="term" value="P:lipid transport"/>
    <property type="evidence" value="ECO:0007669"/>
    <property type="project" value="InterPro"/>
</dbReference>
<organism evidence="6 7">
    <name type="scientific">Dichanthelium oligosanthes</name>
    <dbReference type="NCBI Taxonomy" id="888268"/>
    <lineage>
        <taxon>Eukaryota</taxon>
        <taxon>Viridiplantae</taxon>
        <taxon>Streptophyta</taxon>
        <taxon>Embryophyta</taxon>
        <taxon>Tracheophyta</taxon>
        <taxon>Spermatophyta</taxon>
        <taxon>Magnoliopsida</taxon>
        <taxon>Liliopsida</taxon>
        <taxon>Poales</taxon>
        <taxon>Poaceae</taxon>
        <taxon>PACMAD clade</taxon>
        <taxon>Panicoideae</taxon>
        <taxon>Panicodae</taxon>
        <taxon>Paniceae</taxon>
        <taxon>Dichantheliinae</taxon>
        <taxon>Dichanthelium</taxon>
    </lineage>
</organism>
<gene>
    <name evidence="6" type="ORF">BAE44_0022610</name>
</gene>
<evidence type="ECO:0000313" key="6">
    <source>
        <dbReference type="EMBL" id="OEL16370.1"/>
    </source>
</evidence>
<accession>A0A1E5UU29</accession>
<dbReference type="Pfam" id="PF00234">
    <property type="entry name" value="Tryp_alpha_amyl"/>
    <property type="match status" value="1"/>
</dbReference>
<dbReference type="STRING" id="888268.A0A1E5UU29"/>
<feature type="chain" id="PRO_5009187345" description="Bifunctional inhibitor/plant lipid transfer protein/seed storage helical domain-containing protein" evidence="4">
    <location>
        <begin position="30"/>
        <end position="97"/>
    </location>
</feature>
<dbReference type="AlphaFoldDB" id="A0A1E5UU29"/>
<feature type="domain" description="Bifunctional inhibitor/plant lipid transfer protein/seed storage helical" evidence="5">
    <location>
        <begin position="32"/>
        <end position="97"/>
    </location>
</feature>
<reference evidence="6 7" key="1">
    <citation type="submission" date="2016-09" db="EMBL/GenBank/DDBJ databases">
        <title>The draft genome of Dichanthelium oligosanthes: A C3 panicoid grass species.</title>
        <authorList>
            <person name="Studer A.J."/>
            <person name="Schnable J.C."/>
            <person name="Brutnell T.P."/>
        </authorList>
    </citation>
    <scope>NUCLEOTIDE SEQUENCE [LARGE SCALE GENOMIC DNA]</scope>
    <source>
        <strain evidence="7">cv. Kellogg 1175</strain>
        <tissue evidence="6">Leaf</tissue>
    </source>
</reference>
<evidence type="ECO:0000256" key="4">
    <source>
        <dbReference type="SAM" id="SignalP"/>
    </source>
</evidence>
<protein>
    <recommendedName>
        <fullName evidence="5">Bifunctional inhibitor/plant lipid transfer protein/seed storage helical domain-containing protein</fullName>
    </recommendedName>
</protein>
<dbReference type="Proteomes" id="UP000095767">
    <property type="component" value="Unassembled WGS sequence"/>
</dbReference>
<comment type="similarity">
    <text evidence="1">Belongs to the plant LTP family. B11E subfamily.</text>
</comment>
<evidence type="ECO:0000256" key="1">
    <source>
        <dbReference type="ARBA" id="ARBA00009707"/>
    </source>
</evidence>
<keyword evidence="2" id="KW-0813">Transport</keyword>
<dbReference type="Gene3D" id="1.10.110.10">
    <property type="entry name" value="Plant lipid-transfer and hydrophobic proteins"/>
    <property type="match status" value="1"/>
</dbReference>
<dbReference type="InterPro" id="IPR016140">
    <property type="entry name" value="Bifunc_inhib/LTP/seed_store"/>
</dbReference>
<dbReference type="GO" id="GO:0008289">
    <property type="term" value="F:lipid binding"/>
    <property type="evidence" value="ECO:0007669"/>
    <property type="project" value="UniProtKB-KW"/>
</dbReference>
<dbReference type="SUPFAM" id="SSF47699">
    <property type="entry name" value="Bifunctional inhibitor/lipid-transfer protein/seed storage 2S albumin"/>
    <property type="match status" value="1"/>
</dbReference>
<dbReference type="OrthoDB" id="665742at2759"/>
<name>A0A1E5UU29_9POAL</name>
<keyword evidence="3" id="KW-0446">Lipid-binding</keyword>
<evidence type="ECO:0000256" key="3">
    <source>
        <dbReference type="ARBA" id="ARBA00023121"/>
    </source>
</evidence>
<dbReference type="InterPro" id="IPR033872">
    <property type="entry name" value="nsLTP2"/>
</dbReference>
<dbReference type="PANTHER" id="PTHR33214">
    <property type="entry name" value="BIFUNCTIONAL INHIBITOR/LIPID-TRANSFER PROTEIN/SEED STORAGE 2S ALBUMIN SUPERFAMILY PROTEIN"/>
    <property type="match status" value="1"/>
</dbReference>
<dbReference type="CDD" id="cd01959">
    <property type="entry name" value="nsLTP2"/>
    <property type="match status" value="1"/>
</dbReference>
<dbReference type="InterPro" id="IPR036312">
    <property type="entry name" value="Bifun_inhib/LTP/seed_sf"/>
</dbReference>